<evidence type="ECO:0000313" key="4">
    <source>
        <dbReference type="Proteomes" id="UP000019151"/>
    </source>
</evidence>
<proteinExistence type="predicted"/>
<dbReference type="RefSeq" id="WP_025410242.1">
    <property type="nucleotide sequence ID" value="NZ_CP007128.1"/>
</dbReference>
<dbReference type="InterPro" id="IPR013784">
    <property type="entry name" value="Carb-bd-like_fold"/>
</dbReference>
<name>W0RE74_9BACT</name>
<feature type="region of interest" description="Disordered" evidence="1">
    <location>
        <begin position="356"/>
        <end position="386"/>
    </location>
</feature>
<evidence type="ECO:0000313" key="3">
    <source>
        <dbReference type="EMBL" id="AHG88717.1"/>
    </source>
</evidence>
<dbReference type="eggNOG" id="COG1629">
    <property type="taxonomic scope" value="Bacteria"/>
</dbReference>
<sequence>MPRTVLSFTRRARFSVGAIAFTIAHVVRAQTVAVTGTVYDSVSGAPLAGALVQLAAERDPTRVLSAEADSLGRYRITGVSPGRYLAGFVHPALDLLGLDPSMHVVDIPADTARRLDLAIPGGTRLRAAICGSTARADDSTGAIVGQVRDAETDAPLDSARVVVTWQELALGDGARVHLERRRIPAAVRPGGYYAICGVPADDPIVGGAEAPGRRAGLVELRVPAGRVLRRDFRLADSAAATVAAAPNDSAPDPGAERLRGHATLRGVVRRPDGRPASGARVLLLGTDRRADAGDDGRFVLEGLPSGTFSVEARALGFDARRVPVELSSRRASDAEIVLGSRVTTLETVRVMGAPTRSSRARAWRSSSDSGGAPRGTSCPRTTWRSRPRWTRPTRCVACRVWRSCRAVMARSTP</sequence>
<dbReference type="Gene3D" id="2.60.40.1120">
    <property type="entry name" value="Carboxypeptidase-like, regulatory domain"/>
    <property type="match status" value="2"/>
</dbReference>
<dbReference type="KEGG" id="gba:J421_1180"/>
<dbReference type="GO" id="GO:0030246">
    <property type="term" value="F:carbohydrate binding"/>
    <property type="evidence" value="ECO:0007669"/>
    <property type="project" value="InterPro"/>
</dbReference>
<evidence type="ECO:0008006" key="5">
    <source>
        <dbReference type="Google" id="ProtNLM"/>
    </source>
</evidence>
<evidence type="ECO:0000256" key="2">
    <source>
        <dbReference type="SAM" id="SignalP"/>
    </source>
</evidence>
<dbReference type="PATRIC" id="fig|861299.3.peg.1196"/>
<dbReference type="SUPFAM" id="SSF49452">
    <property type="entry name" value="Starch-binding domain-like"/>
    <property type="match status" value="2"/>
</dbReference>
<keyword evidence="2" id="KW-0732">Signal</keyword>
<dbReference type="HOGENOM" id="CLU_665254_0_0_0"/>
<dbReference type="EMBL" id="CP007128">
    <property type="protein sequence ID" value="AHG88717.1"/>
    <property type="molecule type" value="Genomic_DNA"/>
</dbReference>
<dbReference type="Proteomes" id="UP000019151">
    <property type="component" value="Chromosome"/>
</dbReference>
<protein>
    <recommendedName>
        <fullName evidence="5">Carboxypeptidase regulatory-like domain-containing protein</fullName>
    </recommendedName>
</protein>
<feature type="signal peptide" evidence="2">
    <location>
        <begin position="1"/>
        <end position="29"/>
    </location>
</feature>
<organism evidence="3 4">
    <name type="scientific">Gemmatirosa kalamazoonensis</name>
    <dbReference type="NCBI Taxonomy" id="861299"/>
    <lineage>
        <taxon>Bacteria</taxon>
        <taxon>Pseudomonadati</taxon>
        <taxon>Gemmatimonadota</taxon>
        <taxon>Gemmatimonadia</taxon>
        <taxon>Gemmatimonadales</taxon>
        <taxon>Gemmatimonadaceae</taxon>
        <taxon>Gemmatirosa</taxon>
    </lineage>
</organism>
<evidence type="ECO:0000256" key="1">
    <source>
        <dbReference type="SAM" id="MobiDB-lite"/>
    </source>
</evidence>
<gene>
    <name evidence="3" type="ORF">J421_1180</name>
</gene>
<reference evidence="3 4" key="1">
    <citation type="journal article" date="2014" name="Genome Announc.">
        <title>Genome Sequence and Methylome of Soil Bacterium Gemmatirosa kalamazoonensis KBS708T, a Member of the Rarely Cultivated Gemmatimonadetes Phylum.</title>
        <authorList>
            <person name="Debruyn J.M."/>
            <person name="Radosevich M."/>
            <person name="Wommack K.E."/>
            <person name="Polson S.W."/>
            <person name="Hauser L.J."/>
            <person name="Fawaz M.N."/>
            <person name="Korlach J."/>
            <person name="Tsai Y.C."/>
        </authorList>
    </citation>
    <scope>NUCLEOTIDE SEQUENCE [LARGE SCALE GENOMIC DNA]</scope>
    <source>
        <strain evidence="3 4">KBS708</strain>
    </source>
</reference>
<dbReference type="AlphaFoldDB" id="W0RE74"/>
<dbReference type="InParanoid" id="W0RE74"/>
<dbReference type="STRING" id="861299.J421_1180"/>
<dbReference type="Pfam" id="PF13620">
    <property type="entry name" value="CarboxypepD_reg"/>
    <property type="match status" value="2"/>
</dbReference>
<keyword evidence="4" id="KW-1185">Reference proteome</keyword>
<feature type="chain" id="PRO_5004793986" description="Carboxypeptidase regulatory-like domain-containing protein" evidence="2">
    <location>
        <begin position="30"/>
        <end position="413"/>
    </location>
</feature>
<accession>W0RE74</accession>
<dbReference type="OrthoDB" id="5377264at2"/>